<protein>
    <recommendedName>
        <fullName evidence="2">Acb2/Tad1 hairpin domain-containing protein</fullName>
    </recommendedName>
</protein>
<dbReference type="GO" id="GO:0000166">
    <property type="term" value="F:nucleotide binding"/>
    <property type="evidence" value="ECO:0007669"/>
    <property type="project" value="UniProtKB-KW"/>
</dbReference>
<dbReference type="Pfam" id="PF24729">
    <property type="entry name" value="Acb2_Tad1_hairpin"/>
    <property type="match status" value="1"/>
</dbReference>
<sequence length="58" mass="6867">MDKKQKGKHDFKNELSLRFQELEDFINQNKELDPRSKAVAITNLQTSKMWAVKAIFEK</sequence>
<keyword evidence="1" id="KW-0547">Nucleotide-binding</keyword>
<evidence type="ECO:0000313" key="3">
    <source>
        <dbReference type="EMBL" id="MPN17411.1"/>
    </source>
</evidence>
<dbReference type="AlphaFoldDB" id="A0A645FSJ3"/>
<dbReference type="EMBL" id="VSSQ01064534">
    <property type="protein sequence ID" value="MPN17411.1"/>
    <property type="molecule type" value="Genomic_DNA"/>
</dbReference>
<accession>A0A645FSJ3</accession>
<reference evidence="3" key="1">
    <citation type="submission" date="2019-08" db="EMBL/GenBank/DDBJ databases">
        <authorList>
            <person name="Kucharzyk K."/>
            <person name="Murdoch R.W."/>
            <person name="Higgins S."/>
            <person name="Loffler F."/>
        </authorList>
    </citation>
    <scope>NUCLEOTIDE SEQUENCE</scope>
</reference>
<evidence type="ECO:0000259" key="2">
    <source>
        <dbReference type="Pfam" id="PF24729"/>
    </source>
</evidence>
<gene>
    <name evidence="3" type="ORF">SDC9_164764</name>
</gene>
<dbReference type="InterPro" id="IPR056098">
    <property type="entry name" value="Acb2/Tad1_hairpin"/>
</dbReference>
<comment type="caution">
    <text evidence="3">The sequence shown here is derived from an EMBL/GenBank/DDBJ whole genome shotgun (WGS) entry which is preliminary data.</text>
</comment>
<name>A0A645FSJ3_9ZZZZ</name>
<proteinExistence type="predicted"/>
<evidence type="ECO:0000256" key="1">
    <source>
        <dbReference type="ARBA" id="ARBA00022741"/>
    </source>
</evidence>
<organism evidence="3">
    <name type="scientific">bioreactor metagenome</name>
    <dbReference type="NCBI Taxonomy" id="1076179"/>
    <lineage>
        <taxon>unclassified sequences</taxon>
        <taxon>metagenomes</taxon>
        <taxon>ecological metagenomes</taxon>
    </lineage>
</organism>
<feature type="domain" description="Acb2/Tad1 hairpin" evidence="2">
    <location>
        <begin position="19"/>
        <end position="56"/>
    </location>
</feature>